<proteinExistence type="predicted"/>
<gene>
    <name evidence="1" type="ORF">ASZ90_018328</name>
</gene>
<dbReference type="AlphaFoldDB" id="A0A0W8E7D3"/>
<sequence>MNQRLKNLFQTSTPMIPFVSDTVINAHRNPQQGSSASGQYCFLIVFQNFVIYIIPG</sequence>
<dbReference type="EMBL" id="LNQE01001853">
    <property type="protein sequence ID" value="KUG04321.1"/>
    <property type="molecule type" value="Genomic_DNA"/>
</dbReference>
<reference evidence="1" key="1">
    <citation type="journal article" date="2015" name="Proc. Natl. Acad. Sci. U.S.A.">
        <title>Networks of energetic and metabolic interactions define dynamics in microbial communities.</title>
        <authorList>
            <person name="Embree M."/>
            <person name="Liu J.K."/>
            <person name="Al-Bassam M.M."/>
            <person name="Zengler K."/>
        </authorList>
    </citation>
    <scope>NUCLEOTIDE SEQUENCE</scope>
</reference>
<name>A0A0W8E7D3_9ZZZZ</name>
<evidence type="ECO:0000313" key="1">
    <source>
        <dbReference type="EMBL" id="KUG04321.1"/>
    </source>
</evidence>
<comment type="caution">
    <text evidence="1">The sequence shown here is derived from an EMBL/GenBank/DDBJ whole genome shotgun (WGS) entry which is preliminary data.</text>
</comment>
<organism evidence="1">
    <name type="scientific">hydrocarbon metagenome</name>
    <dbReference type="NCBI Taxonomy" id="938273"/>
    <lineage>
        <taxon>unclassified sequences</taxon>
        <taxon>metagenomes</taxon>
        <taxon>ecological metagenomes</taxon>
    </lineage>
</organism>
<protein>
    <submittedName>
        <fullName evidence="1">Uncharacterized protein</fullName>
    </submittedName>
</protein>
<accession>A0A0W8E7D3</accession>